<protein>
    <submittedName>
        <fullName evidence="2">Uncharacterized protein</fullName>
    </submittedName>
</protein>
<evidence type="ECO:0000313" key="3">
    <source>
        <dbReference type="Proteomes" id="UP000616769"/>
    </source>
</evidence>
<dbReference type="VEuPathDB" id="VectorBase:SSCA009031"/>
<organism evidence="2 3">
    <name type="scientific">Sarcoptes scabiei</name>
    <name type="common">Itch mite</name>
    <name type="synonym">Acarus scabiei</name>
    <dbReference type="NCBI Taxonomy" id="52283"/>
    <lineage>
        <taxon>Eukaryota</taxon>
        <taxon>Metazoa</taxon>
        <taxon>Ecdysozoa</taxon>
        <taxon>Arthropoda</taxon>
        <taxon>Chelicerata</taxon>
        <taxon>Arachnida</taxon>
        <taxon>Acari</taxon>
        <taxon>Acariformes</taxon>
        <taxon>Sarcoptiformes</taxon>
        <taxon>Astigmata</taxon>
        <taxon>Psoroptidia</taxon>
        <taxon>Sarcoptoidea</taxon>
        <taxon>Sarcoptidae</taxon>
        <taxon>Sarcoptinae</taxon>
        <taxon>Sarcoptes</taxon>
    </lineage>
</organism>
<comment type="caution">
    <text evidence="2">The sequence shown here is derived from an EMBL/GenBank/DDBJ whole genome shotgun (WGS) entry which is preliminary data.</text>
</comment>
<name>A0A132A1I1_SARSC</name>
<sequence>MNDETQMKLYDQMNLNESISILKQELSKQFVNAYLNRINNTSTNENRADNDHHSHHQNNQQQQKHQTNENVSNYDRLLLRGILLENLETLDKSYFCTDPLVIQNFVKNNNNNYNNLFQNDLILLASDQDNHPSSSKSRTLRDISAASILDSI</sequence>
<proteinExistence type="predicted"/>
<feature type="compositionally biased region" description="Low complexity" evidence="1">
    <location>
        <begin position="57"/>
        <end position="69"/>
    </location>
</feature>
<accession>A0A132A1I1</accession>
<dbReference type="AlphaFoldDB" id="A0A132A1I1"/>
<evidence type="ECO:0000256" key="1">
    <source>
        <dbReference type="SAM" id="MobiDB-lite"/>
    </source>
</evidence>
<gene>
    <name evidence="2" type="ORF">QR98_0033710</name>
</gene>
<reference evidence="2 3" key="1">
    <citation type="journal article" date="2015" name="Parasit. Vectors">
        <title>Draft genome of the scabies mite.</title>
        <authorList>
            <person name="Rider S.D.Jr."/>
            <person name="Morgan M.S."/>
            <person name="Arlian L.G."/>
        </authorList>
    </citation>
    <scope>NUCLEOTIDE SEQUENCE [LARGE SCALE GENOMIC DNA]</scope>
    <source>
        <strain evidence="2">Arlian Lab</strain>
    </source>
</reference>
<evidence type="ECO:0000313" key="2">
    <source>
        <dbReference type="EMBL" id="KPM04916.1"/>
    </source>
</evidence>
<dbReference type="Proteomes" id="UP000616769">
    <property type="component" value="Unassembled WGS sequence"/>
</dbReference>
<dbReference type="OrthoDB" id="199913at2759"/>
<dbReference type="EMBL" id="JXLN01010012">
    <property type="protein sequence ID" value="KPM04916.1"/>
    <property type="molecule type" value="Genomic_DNA"/>
</dbReference>
<feature type="region of interest" description="Disordered" evidence="1">
    <location>
        <begin position="41"/>
        <end position="69"/>
    </location>
</feature>